<evidence type="ECO:0000259" key="1">
    <source>
        <dbReference type="Pfam" id="PF07045"/>
    </source>
</evidence>
<dbReference type="InterPro" id="IPR010753">
    <property type="entry name" value="DUF1330"/>
</dbReference>
<evidence type="ECO:0000313" key="2">
    <source>
        <dbReference type="EMBL" id="MFB9233240.1"/>
    </source>
</evidence>
<dbReference type="InterPro" id="IPR011008">
    <property type="entry name" value="Dimeric_a/b-barrel"/>
</dbReference>
<dbReference type="SUPFAM" id="SSF54909">
    <property type="entry name" value="Dimeric alpha+beta barrel"/>
    <property type="match status" value="1"/>
</dbReference>
<dbReference type="Gene3D" id="3.30.70.100">
    <property type="match status" value="1"/>
</dbReference>
<dbReference type="Pfam" id="PF07045">
    <property type="entry name" value="DUF1330"/>
    <property type="match status" value="1"/>
</dbReference>
<feature type="domain" description="DUF1330" evidence="1">
    <location>
        <begin position="68"/>
        <end position="140"/>
    </location>
</feature>
<accession>A0ABV5JJC6</accession>
<sequence>MTRKISTIGKMIPKLSFTRLAGVLSAAIIALTLVTTPVSAQSREATVLLKADTVIEVSYGSIEGGKEMQLMGDYLPKIMPIVESYGGKMLGNFQVTAVTGGEITPQMVAIFEWPSLEARNEMHADEAAKELFPLREDAMTFFKQAFYTVDEDTPLTFHEDKTYEFFTAWLTFAAKASLPAYFVMSDAPKQNYGPPRFIATLKPLEDGPNGSYVLNPDMAGIVEWNNTATYYGLVNNPGFKLAAPLLSASVSRLDMVHTRFAFPQ</sequence>
<dbReference type="RefSeq" id="WP_213888170.1">
    <property type="nucleotide sequence ID" value="NZ_JAGFNU010000003.1"/>
</dbReference>
<comment type="caution">
    <text evidence="2">The sequence shown here is derived from an EMBL/GenBank/DDBJ whole genome shotgun (WGS) entry which is preliminary data.</text>
</comment>
<dbReference type="EMBL" id="JBHMEA010000049">
    <property type="protein sequence ID" value="MFB9233240.1"/>
    <property type="molecule type" value="Genomic_DNA"/>
</dbReference>
<proteinExistence type="predicted"/>
<protein>
    <submittedName>
        <fullName evidence="2">DUF1330 domain-containing protein</fullName>
    </submittedName>
</protein>
<organism evidence="2 3">
    <name type="scientific">Pseudohalocynthiibacter aestuariivivens</name>
    <dbReference type="NCBI Taxonomy" id="1591409"/>
    <lineage>
        <taxon>Bacteria</taxon>
        <taxon>Pseudomonadati</taxon>
        <taxon>Pseudomonadota</taxon>
        <taxon>Alphaproteobacteria</taxon>
        <taxon>Rhodobacterales</taxon>
        <taxon>Paracoccaceae</taxon>
        <taxon>Pseudohalocynthiibacter</taxon>
    </lineage>
</organism>
<gene>
    <name evidence="2" type="ORF">ACFFUT_15725</name>
</gene>
<evidence type="ECO:0000313" key="3">
    <source>
        <dbReference type="Proteomes" id="UP001589683"/>
    </source>
</evidence>
<keyword evidence="3" id="KW-1185">Reference proteome</keyword>
<name>A0ABV5JJC6_9RHOB</name>
<reference evidence="2 3" key="1">
    <citation type="submission" date="2024-09" db="EMBL/GenBank/DDBJ databases">
        <authorList>
            <person name="Sun Q."/>
            <person name="Mori K."/>
        </authorList>
    </citation>
    <scope>NUCLEOTIDE SEQUENCE [LARGE SCALE GENOMIC DNA]</scope>
    <source>
        <strain evidence="2 3">CECT 8726</strain>
    </source>
</reference>
<dbReference type="Proteomes" id="UP001589683">
    <property type="component" value="Unassembled WGS sequence"/>
</dbReference>